<accession>W7KSF0</accession>
<dbReference type="RefSeq" id="WP_035330711.1">
    <property type="nucleotide sequence ID" value="NZ_APVL01000010.1"/>
</dbReference>
<dbReference type="AlphaFoldDB" id="W7KSF0"/>
<dbReference type="InterPro" id="IPR052767">
    <property type="entry name" value="Bact_com_dev_regulator"/>
</dbReference>
<dbReference type="Proteomes" id="UP000019270">
    <property type="component" value="Unassembled WGS sequence"/>
</dbReference>
<protein>
    <recommendedName>
        <fullName evidence="3">Master regulator for biofilm formation</fullName>
    </recommendedName>
</protein>
<dbReference type="EMBL" id="APVL01000010">
    <property type="protein sequence ID" value="EWG10430.1"/>
    <property type="molecule type" value="Genomic_DNA"/>
</dbReference>
<evidence type="ECO:0000313" key="1">
    <source>
        <dbReference type="EMBL" id="EWG10430.1"/>
    </source>
</evidence>
<name>W7KSF0_CYTFI</name>
<organism evidence="1 2">
    <name type="scientific">Cytobacillus firmus DS1</name>
    <dbReference type="NCBI Taxonomy" id="1307436"/>
    <lineage>
        <taxon>Bacteria</taxon>
        <taxon>Bacillati</taxon>
        <taxon>Bacillota</taxon>
        <taxon>Bacilli</taxon>
        <taxon>Bacillales</taxon>
        <taxon>Bacillaceae</taxon>
        <taxon>Cytobacillus</taxon>
    </lineage>
</organism>
<sequence>MAKYTKDEIVERAMELARMIAETEEVDFFKRAEAQINENEKVSATITTIKGLQKQAVNLQHYGKAEALKKTEEKIAQLEQQLDEIPVVQEFKQSQVDVNELLQIVANTISNTVTDEVITSTGGNLLSGETGSKISNSSCSH</sequence>
<dbReference type="PIRSF" id="PIRSF021287">
    <property type="entry name" value="Biofilm_formation_YmcA"/>
    <property type="match status" value="1"/>
</dbReference>
<gene>
    <name evidence="1" type="ORF">PBF_15044</name>
</gene>
<reference evidence="1 2" key="2">
    <citation type="journal article" date="2016" name="Sci. Rep.">
        <title>A novel serine protease, Sep1, from Bacillus firmus DS-1 has nematicidal activity and degrades multiple intestinal-associated nematode proteins.</title>
        <authorList>
            <person name="Geng C."/>
            <person name="Nie X."/>
            <person name="Tang Z."/>
            <person name="Zhang Y."/>
            <person name="Lin J."/>
            <person name="Sun M."/>
            <person name="Peng D."/>
        </authorList>
    </citation>
    <scope>NUCLEOTIDE SEQUENCE [LARGE SCALE GENOMIC DNA]</scope>
    <source>
        <strain evidence="1 2">DS1</strain>
    </source>
</reference>
<evidence type="ECO:0000313" key="2">
    <source>
        <dbReference type="Proteomes" id="UP000019270"/>
    </source>
</evidence>
<dbReference type="Pfam" id="PF06133">
    <property type="entry name" value="Com_YlbF"/>
    <property type="match status" value="1"/>
</dbReference>
<dbReference type="PANTHER" id="PTHR38448">
    <property type="entry name" value="REGULATORY PROTEIN YLBF-RELATED"/>
    <property type="match status" value="1"/>
</dbReference>
<dbReference type="Gene3D" id="1.20.1500.10">
    <property type="entry name" value="YheA/YmcA-like"/>
    <property type="match status" value="1"/>
</dbReference>
<dbReference type="InterPro" id="IPR023378">
    <property type="entry name" value="YheA/YmcA-like_dom_sf"/>
</dbReference>
<comment type="caution">
    <text evidence="1">The sequence shown here is derived from an EMBL/GenBank/DDBJ whole genome shotgun (WGS) entry which is preliminary data.</text>
</comment>
<proteinExistence type="predicted"/>
<evidence type="ECO:0008006" key="3">
    <source>
        <dbReference type="Google" id="ProtNLM"/>
    </source>
</evidence>
<reference evidence="2" key="1">
    <citation type="submission" date="2013-03" db="EMBL/GenBank/DDBJ databases">
        <title>Draft genome sequence of Bacillus firmus DS1.</title>
        <authorList>
            <person name="Peng D."/>
            <person name="Zhu L."/>
            <person name="Sun M."/>
        </authorList>
    </citation>
    <scope>NUCLEOTIDE SEQUENCE [LARGE SCALE GENOMIC DNA]</scope>
    <source>
        <strain evidence="2">DS1</strain>
    </source>
</reference>
<dbReference type="OrthoDB" id="2167788at2"/>
<dbReference type="SUPFAM" id="SSF158622">
    <property type="entry name" value="YheA/YmcA-like"/>
    <property type="match status" value="1"/>
</dbReference>
<dbReference type="InterPro" id="IPR016783">
    <property type="entry name" value="Biofilm_formation_YmcA"/>
</dbReference>
<dbReference type="PANTHER" id="PTHR38448:SF1">
    <property type="entry name" value="YLBF FAMILY REGULATOR"/>
    <property type="match status" value="1"/>
</dbReference>
<dbReference type="InterPro" id="IPR010368">
    <property type="entry name" value="Com_YlbF"/>
</dbReference>
<dbReference type="PATRIC" id="fig|1307436.3.peg.3209"/>
<dbReference type="eggNOG" id="COG4550">
    <property type="taxonomic scope" value="Bacteria"/>
</dbReference>